<dbReference type="AlphaFoldDB" id="A0ABD2C2L2"/>
<comment type="caution">
    <text evidence="1">The sequence shown here is derived from an EMBL/GenBank/DDBJ whole genome shotgun (WGS) entry which is preliminary data.</text>
</comment>
<protein>
    <submittedName>
        <fullName evidence="1">Uncharacterized protein</fullName>
    </submittedName>
</protein>
<dbReference type="EMBL" id="JAYRBN010000061">
    <property type="protein sequence ID" value="KAL2739275.1"/>
    <property type="molecule type" value="Genomic_DNA"/>
</dbReference>
<name>A0ABD2C2L2_VESMC</name>
<evidence type="ECO:0000313" key="1">
    <source>
        <dbReference type="EMBL" id="KAL2739275.1"/>
    </source>
</evidence>
<keyword evidence="2" id="KW-1185">Reference proteome</keyword>
<evidence type="ECO:0000313" key="2">
    <source>
        <dbReference type="Proteomes" id="UP001607303"/>
    </source>
</evidence>
<sequence>MLPNTASRMKRSRAHLQGGSVVCTGSLIVRKLRVARAIKRLTQRVGAGNSFSCENVNKTLSSVRLYSGPKGISILSVIRYLLARASFGFRFRHFDLQSL</sequence>
<gene>
    <name evidence="1" type="ORF">V1477_010664</name>
</gene>
<reference evidence="1 2" key="1">
    <citation type="journal article" date="2024" name="Ann. Entomol. Soc. Am.">
        <title>Genomic analyses of the southern and eastern yellowjacket wasps (Hymenoptera: Vespidae) reveal evolutionary signatures of social life.</title>
        <authorList>
            <person name="Catto M.A."/>
            <person name="Caine P.B."/>
            <person name="Orr S.E."/>
            <person name="Hunt B.G."/>
            <person name="Goodisman M.A.D."/>
        </authorList>
    </citation>
    <scope>NUCLEOTIDE SEQUENCE [LARGE SCALE GENOMIC DNA]</scope>
    <source>
        <strain evidence="1">232</strain>
        <tissue evidence="1">Head and thorax</tissue>
    </source>
</reference>
<accession>A0ABD2C2L2</accession>
<organism evidence="1 2">
    <name type="scientific">Vespula maculifrons</name>
    <name type="common">Eastern yellow jacket</name>
    <name type="synonym">Wasp</name>
    <dbReference type="NCBI Taxonomy" id="7453"/>
    <lineage>
        <taxon>Eukaryota</taxon>
        <taxon>Metazoa</taxon>
        <taxon>Ecdysozoa</taxon>
        <taxon>Arthropoda</taxon>
        <taxon>Hexapoda</taxon>
        <taxon>Insecta</taxon>
        <taxon>Pterygota</taxon>
        <taxon>Neoptera</taxon>
        <taxon>Endopterygota</taxon>
        <taxon>Hymenoptera</taxon>
        <taxon>Apocrita</taxon>
        <taxon>Aculeata</taxon>
        <taxon>Vespoidea</taxon>
        <taxon>Vespidae</taxon>
        <taxon>Vespinae</taxon>
        <taxon>Vespula</taxon>
    </lineage>
</organism>
<dbReference type="Proteomes" id="UP001607303">
    <property type="component" value="Unassembled WGS sequence"/>
</dbReference>
<proteinExistence type="predicted"/>